<dbReference type="SUPFAM" id="SSF53448">
    <property type="entry name" value="Nucleotide-diphospho-sugar transferases"/>
    <property type="match status" value="1"/>
</dbReference>
<reference evidence="1 2" key="1">
    <citation type="journal article" date="2016" name="Nat. Commun.">
        <title>Thousands of microbial genomes shed light on interconnected biogeochemical processes in an aquifer system.</title>
        <authorList>
            <person name="Anantharaman K."/>
            <person name="Brown C.T."/>
            <person name="Hug L.A."/>
            <person name="Sharon I."/>
            <person name="Castelle C.J."/>
            <person name="Probst A.J."/>
            <person name="Thomas B.C."/>
            <person name="Singh A."/>
            <person name="Wilkins M.J."/>
            <person name="Karaoz U."/>
            <person name="Brodie E.L."/>
            <person name="Williams K.H."/>
            <person name="Hubbard S.S."/>
            <person name="Banfield J.F."/>
        </authorList>
    </citation>
    <scope>NUCLEOTIDE SEQUENCE [LARGE SCALE GENOMIC DNA]</scope>
</reference>
<dbReference type="PANTHER" id="PTHR21485:SF6">
    <property type="entry name" value="N-ACYLNEURAMINATE CYTIDYLYLTRANSFERASE-RELATED"/>
    <property type="match status" value="1"/>
</dbReference>
<organism evidence="1 2">
    <name type="scientific">Candidatus Staskawiczbacteria bacterium RIFCSPHIGHO2_01_FULL_39_25</name>
    <dbReference type="NCBI Taxonomy" id="1802202"/>
    <lineage>
        <taxon>Bacteria</taxon>
        <taxon>Candidatus Staskawicziibacteriota</taxon>
    </lineage>
</organism>
<evidence type="ECO:0000313" key="2">
    <source>
        <dbReference type="Proteomes" id="UP000176855"/>
    </source>
</evidence>
<dbReference type="Gene3D" id="3.90.550.10">
    <property type="entry name" value="Spore Coat Polysaccharide Biosynthesis Protein SpsA, Chain A"/>
    <property type="match status" value="1"/>
</dbReference>
<name>A0A1G2HP21_9BACT</name>
<evidence type="ECO:0008006" key="3">
    <source>
        <dbReference type="Google" id="ProtNLM"/>
    </source>
</evidence>
<dbReference type="AlphaFoldDB" id="A0A1G2HP21"/>
<evidence type="ECO:0000313" key="1">
    <source>
        <dbReference type="EMBL" id="OGZ64139.1"/>
    </source>
</evidence>
<protein>
    <recommendedName>
        <fullName evidence="3">Acylneuraminate cytidylyltransferase</fullName>
    </recommendedName>
</protein>
<dbReference type="Pfam" id="PF02348">
    <property type="entry name" value="CTP_transf_3"/>
    <property type="match status" value="1"/>
</dbReference>
<proteinExistence type="predicted"/>
<dbReference type="InterPro" id="IPR050793">
    <property type="entry name" value="CMP-NeuNAc_synthase"/>
</dbReference>
<dbReference type="Proteomes" id="UP000176855">
    <property type="component" value="Unassembled WGS sequence"/>
</dbReference>
<dbReference type="InterPro" id="IPR029044">
    <property type="entry name" value="Nucleotide-diphossugar_trans"/>
</dbReference>
<dbReference type="EMBL" id="MHOO01000008">
    <property type="protein sequence ID" value="OGZ64139.1"/>
    <property type="molecule type" value="Genomic_DNA"/>
</dbReference>
<dbReference type="PANTHER" id="PTHR21485">
    <property type="entry name" value="HAD SUPERFAMILY MEMBERS CMAS AND KDSC"/>
    <property type="match status" value="1"/>
</dbReference>
<accession>A0A1G2HP21</accession>
<dbReference type="STRING" id="1802202.A2730_03345"/>
<sequence length="211" mass="24020">MIKSKKILAVIPARGGSKTIPRKNIKLIHGKPLVVWSILAAKNSKYLDKIIVSTDDKEIAKIAIKAGAEVLDRPKKYATDKATTISVLQHAIKEVPGYDAIVLLQPTSPLRTGKLIDKAVERFIKSKADTLATGYICKEYEWGTTNNIPRQKLKGWFYDDGNIYVQSAEHLKKGQWTGKKLEKMVIEKHYNFEIDDENDFYIVEQLMKRYL</sequence>
<dbReference type="InterPro" id="IPR003329">
    <property type="entry name" value="Cytidylyl_trans"/>
</dbReference>
<dbReference type="CDD" id="cd02513">
    <property type="entry name" value="CMP-NeuAc_Synthase"/>
    <property type="match status" value="1"/>
</dbReference>
<dbReference type="GO" id="GO:0008781">
    <property type="term" value="F:N-acylneuraminate cytidylyltransferase activity"/>
    <property type="evidence" value="ECO:0007669"/>
    <property type="project" value="TreeGrafter"/>
</dbReference>
<comment type="caution">
    <text evidence="1">The sequence shown here is derived from an EMBL/GenBank/DDBJ whole genome shotgun (WGS) entry which is preliminary data.</text>
</comment>
<gene>
    <name evidence="1" type="ORF">A2730_03345</name>
</gene>